<sequence>MTAMRAEAPASAEPGHCGEDQICGTVNAEDMVRLDGTDWVITSGMAGPGVGRGGLFAISVGSRTAAPLAIESAPPDRDFASCPAPLDLARFSAHGLSVRRDAVDRYTLFVIGHGGREAVELFRIETARGRLRARWAGCVPVPSVAGPDGKTPATGNANAVAALPDGGIAITVSPKMDHGDARSVDRLAQGSGAGDVMLWHGSTGWRTLAGSRLRGINGLSLMPDGRRLLVSAQTERAIYMVSPGSATPVRIASELGFFPDNIRLGDDGMFYAAGAKGPLRDAVLCAFSAARVCRQAYAVLRIDPSTLTSEMVVEADGNGDFGIATTALRVGDALWLSSFRGDRIRIFPARGD</sequence>
<evidence type="ECO:0008006" key="3">
    <source>
        <dbReference type="Google" id="ProtNLM"/>
    </source>
</evidence>
<evidence type="ECO:0000313" key="1">
    <source>
        <dbReference type="EMBL" id="ABQ68454.1"/>
    </source>
</evidence>
<gene>
    <name evidence="1" type="ordered locus">Swit_2095</name>
</gene>
<reference evidence="1 2" key="1">
    <citation type="journal article" date="2010" name="J. Bacteriol.">
        <title>Genome sequence of the dioxin-mineralizing bacterium Sphingomonas wittichii RW1.</title>
        <authorList>
            <person name="Miller T.R."/>
            <person name="Delcher A.L."/>
            <person name="Salzberg S.L."/>
            <person name="Saunders E."/>
            <person name="Detter J.C."/>
            <person name="Halden R.U."/>
        </authorList>
    </citation>
    <scope>NUCLEOTIDE SEQUENCE [LARGE SCALE GENOMIC DNA]</scope>
    <source>
        <strain evidence="2">DSM 6014 / CCUG 31198 / JCM 15750 / NBRC 105917 / EY 4224 / RW1</strain>
    </source>
</reference>
<dbReference type="InterPro" id="IPR011042">
    <property type="entry name" value="6-blade_b-propeller_TolB-like"/>
</dbReference>
<dbReference type="SUPFAM" id="SSF63829">
    <property type="entry name" value="Calcium-dependent phosphotriesterase"/>
    <property type="match status" value="1"/>
</dbReference>
<dbReference type="KEGG" id="swi:Swit_2095"/>
<dbReference type="Gene3D" id="2.120.10.30">
    <property type="entry name" value="TolB, C-terminal domain"/>
    <property type="match status" value="1"/>
</dbReference>
<organism evidence="1 2">
    <name type="scientific">Rhizorhabdus wittichii (strain DSM 6014 / CCUG 31198 / JCM 15750 / NBRC 105917 / EY 4224 / RW1)</name>
    <name type="common">Sphingomonas wittichii</name>
    <dbReference type="NCBI Taxonomy" id="392499"/>
    <lineage>
        <taxon>Bacteria</taxon>
        <taxon>Pseudomonadati</taxon>
        <taxon>Pseudomonadota</taxon>
        <taxon>Alphaproteobacteria</taxon>
        <taxon>Sphingomonadales</taxon>
        <taxon>Sphingomonadaceae</taxon>
        <taxon>Rhizorhabdus</taxon>
    </lineage>
</organism>
<proteinExistence type="predicted"/>
<protein>
    <recommendedName>
        <fullName evidence="3">SMP-30/gluconolactonase/LRE family protein</fullName>
    </recommendedName>
</protein>
<name>A0A9J9HBN3_RHIWR</name>
<accession>A0A9J9HBN3</accession>
<dbReference type="EMBL" id="CP000699">
    <property type="protein sequence ID" value="ABQ68454.1"/>
    <property type="molecule type" value="Genomic_DNA"/>
</dbReference>
<dbReference type="AlphaFoldDB" id="A0A9J9HBN3"/>
<dbReference type="Proteomes" id="UP000001989">
    <property type="component" value="Chromosome"/>
</dbReference>
<keyword evidence="2" id="KW-1185">Reference proteome</keyword>
<evidence type="ECO:0000313" key="2">
    <source>
        <dbReference type="Proteomes" id="UP000001989"/>
    </source>
</evidence>
<dbReference type="OrthoDB" id="1158171at2"/>